<sequence>MARPPRPMPARGRQALIAAGADAFVAGGYQRASLNAILRSAGVSKSSAYHHVGDKQALFDLVAREHVELLARHVTLPDPASLTVDQWWEAIDDLLAQLGAAARDEPRTLVAGRLVHLRDAPASPALEEFRGQLSQWGQAMLERGREVRAVDDSLPIALQAALATTVVIEVDRWALQQEASDQAHAAAGGMLRRLLLP</sequence>
<proteinExistence type="predicted"/>
<dbReference type="SUPFAM" id="SSF46689">
    <property type="entry name" value="Homeodomain-like"/>
    <property type="match status" value="1"/>
</dbReference>
<feature type="DNA-binding region" description="H-T-H motif" evidence="4">
    <location>
        <begin position="33"/>
        <end position="52"/>
    </location>
</feature>
<evidence type="ECO:0000256" key="4">
    <source>
        <dbReference type="PROSITE-ProRule" id="PRU00335"/>
    </source>
</evidence>
<dbReference type="Gene3D" id="1.10.357.10">
    <property type="entry name" value="Tetracycline Repressor, domain 2"/>
    <property type="match status" value="1"/>
</dbReference>
<keyword evidence="2 4" id="KW-0238">DNA-binding</keyword>
<dbReference type="RefSeq" id="WP_193865699.1">
    <property type="nucleotide sequence ID" value="NZ_JADEYR010000005.1"/>
</dbReference>
<dbReference type="InterPro" id="IPR009057">
    <property type="entry name" value="Homeodomain-like_sf"/>
</dbReference>
<gene>
    <name evidence="6" type="ORF">IOE58_07095</name>
</gene>
<organism evidence="6 7">
    <name type="scientific">Brachybacterium epidermidis</name>
    <dbReference type="NCBI Taxonomy" id="2781983"/>
    <lineage>
        <taxon>Bacteria</taxon>
        <taxon>Bacillati</taxon>
        <taxon>Actinomycetota</taxon>
        <taxon>Actinomycetes</taxon>
        <taxon>Micrococcales</taxon>
        <taxon>Dermabacteraceae</taxon>
        <taxon>Brachybacterium</taxon>
    </lineage>
</organism>
<reference evidence="6 7" key="1">
    <citation type="submission" date="2020-10" db="EMBL/GenBank/DDBJ databases">
        <title>Draft genome and description of Brachybacterium epidermidis sp nov.</title>
        <authorList>
            <person name="Boxberger M."/>
            <person name="La Scola B."/>
        </authorList>
    </citation>
    <scope>NUCLEOTIDE SEQUENCE [LARGE SCALE GENOMIC DNA]</scope>
    <source>
        <strain evidence="6 7">Marseille-Q2903</strain>
    </source>
</reference>
<evidence type="ECO:0000256" key="3">
    <source>
        <dbReference type="ARBA" id="ARBA00023163"/>
    </source>
</evidence>
<evidence type="ECO:0000313" key="6">
    <source>
        <dbReference type="EMBL" id="MBE9403961.1"/>
    </source>
</evidence>
<protein>
    <submittedName>
        <fullName evidence="6">TetR/AcrR family transcriptional regulator</fullName>
    </submittedName>
</protein>
<evidence type="ECO:0000259" key="5">
    <source>
        <dbReference type="PROSITE" id="PS50977"/>
    </source>
</evidence>
<keyword evidence="3" id="KW-0804">Transcription</keyword>
<dbReference type="PANTHER" id="PTHR30055">
    <property type="entry name" value="HTH-TYPE TRANSCRIPTIONAL REGULATOR RUTR"/>
    <property type="match status" value="1"/>
</dbReference>
<evidence type="ECO:0000256" key="1">
    <source>
        <dbReference type="ARBA" id="ARBA00023015"/>
    </source>
</evidence>
<feature type="domain" description="HTH tetR-type" evidence="5">
    <location>
        <begin position="10"/>
        <end position="70"/>
    </location>
</feature>
<dbReference type="Pfam" id="PF00440">
    <property type="entry name" value="TetR_N"/>
    <property type="match status" value="1"/>
</dbReference>
<dbReference type="InterPro" id="IPR001647">
    <property type="entry name" value="HTH_TetR"/>
</dbReference>
<dbReference type="PANTHER" id="PTHR30055:SF234">
    <property type="entry name" value="HTH-TYPE TRANSCRIPTIONAL REGULATOR BETI"/>
    <property type="match status" value="1"/>
</dbReference>
<comment type="caution">
    <text evidence="6">The sequence shown here is derived from an EMBL/GenBank/DDBJ whole genome shotgun (WGS) entry which is preliminary data.</text>
</comment>
<keyword evidence="7" id="KW-1185">Reference proteome</keyword>
<dbReference type="PRINTS" id="PR00455">
    <property type="entry name" value="HTHTETR"/>
</dbReference>
<dbReference type="EMBL" id="JADEYR010000005">
    <property type="protein sequence ID" value="MBE9403961.1"/>
    <property type="molecule type" value="Genomic_DNA"/>
</dbReference>
<name>A0ABR9W0K3_9MICO</name>
<dbReference type="InterPro" id="IPR050109">
    <property type="entry name" value="HTH-type_TetR-like_transc_reg"/>
</dbReference>
<dbReference type="PROSITE" id="PS50977">
    <property type="entry name" value="HTH_TETR_2"/>
    <property type="match status" value="1"/>
</dbReference>
<evidence type="ECO:0000313" key="7">
    <source>
        <dbReference type="Proteomes" id="UP000644727"/>
    </source>
</evidence>
<evidence type="ECO:0000256" key="2">
    <source>
        <dbReference type="ARBA" id="ARBA00023125"/>
    </source>
</evidence>
<accession>A0ABR9W0K3</accession>
<dbReference type="Proteomes" id="UP000644727">
    <property type="component" value="Unassembled WGS sequence"/>
</dbReference>
<keyword evidence="1" id="KW-0805">Transcription regulation</keyword>